<evidence type="ECO:0000313" key="2">
    <source>
        <dbReference type="EnsemblPlants" id="KEH36258"/>
    </source>
</evidence>
<name>A0A072V4H7_MEDTR</name>
<gene>
    <name evidence="2" type="primary">11432141</name>
    <name evidence="1" type="ordered locus">MTR_3g114130</name>
</gene>
<dbReference type="PANTHER" id="PTHR35097:SF1">
    <property type="entry name" value="GDSL ESTERASE_LIPASE"/>
    <property type="match status" value="1"/>
</dbReference>
<dbReference type="Proteomes" id="UP000002051">
    <property type="component" value="Chromosome 3"/>
</dbReference>
<reference evidence="1 3" key="2">
    <citation type="journal article" date="2014" name="BMC Genomics">
        <title>An improved genome release (version Mt4.0) for the model legume Medicago truncatula.</title>
        <authorList>
            <person name="Tang H."/>
            <person name="Krishnakumar V."/>
            <person name="Bidwell S."/>
            <person name="Rosen B."/>
            <person name="Chan A."/>
            <person name="Zhou S."/>
            <person name="Gentzbittel L."/>
            <person name="Childs K.L."/>
            <person name="Yandell M."/>
            <person name="Gundlach H."/>
            <person name="Mayer K.F."/>
            <person name="Schwartz D.C."/>
            <person name="Town C.D."/>
        </authorList>
    </citation>
    <scope>GENOME REANNOTATION</scope>
    <source>
        <strain evidence="1">A17</strain>
        <strain evidence="2 3">cv. Jemalong A17</strain>
    </source>
</reference>
<dbReference type="PANTHER" id="PTHR35097">
    <property type="entry name" value="GDSL ESTERASE/LIPASE"/>
    <property type="match status" value="1"/>
</dbReference>
<dbReference type="STRING" id="3880.A0A072V4H7"/>
<accession>A0A072V4H7</accession>
<sequence length="409" mass="44730">MEPLFDQFKAFAESSHDFFDSIFGRRKSTEILKRLQRESFSDLMKLRDRQDKVERMISFYKSSKGGPFQEASTHVRGHMDFTGALLIKGDFNQQNLDIISRSGIKTGIDSRFVFQTAIGEENALAAEFVATQKGKEHHSDALEMPLSLAKLSYKANVNDSLSLMAVPVGAQCRDVAVGSNSFDQQEKGLTDFSSFGPPLLKLHNGSAFGIAMRKSCFIASLAQFVAGLGTPSGSNTADNRYSTFLQLACQFPRGTKLSVLSSHQLPFVSKQLRKFGALTIPLVLSNQHEVSETEPEASTFRGTRTQVSGGSAAIMLESELDGFTKLGGWVEMNTLDPKSAQWAVTLTDVSEGSSGWGMSLGGIGAKHFQAESYLKFNMGDKFCLKPGLVYATDGDSKIASLMLRSDWSL</sequence>
<dbReference type="EMBL" id="CM001219">
    <property type="protein sequence ID" value="KEH36258.1"/>
    <property type="molecule type" value="Genomic_DNA"/>
</dbReference>
<reference evidence="2" key="3">
    <citation type="submission" date="2015-04" db="UniProtKB">
        <authorList>
            <consortium name="EnsemblPlants"/>
        </authorList>
    </citation>
    <scope>IDENTIFICATION</scope>
    <source>
        <strain evidence="2">cv. Jemalong A17</strain>
    </source>
</reference>
<proteinExistence type="predicted"/>
<dbReference type="ExpressionAtlas" id="A0A072V4H7">
    <property type="expression patterns" value="differential"/>
</dbReference>
<protein>
    <submittedName>
        <fullName evidence="1 2">Uncharacterized protein</fullName>
    </submittedName>
</protein>
<keyword evidence="3" id="KW-1185">Reference proteome</keyword>
<evidence type="ECO:0000313" key="3">
    <source>
        <dbReference type="Proteomes" id="UP000002051"/>
    </source>
</evidence>
<dbReference type="OrthoDB" id="2017825at2759"/>
<dbReference type="AlphaFoldDB" id="A0A072V4H7"/>
<reference evidence="1 3" key="1">
    <citation type="journal article" date="2011" name="Nature">
        <title>The Medicago genome provides insight into the evolution of rhizobial symbioses.</title>
        <authorList>
            <person name="Young N.D."/>
            <person name="Debelle F."/>
            <person name="Oldroyd G.E."/>
            <person name="Geurts R."/>
            <person name="Cannon S.B."/>
            <person name="Udvardi M.K."/>
            <person name="Benedito V.A."/>
            <person name="Mayer K.F."/>
            <person name="Gouzy J."/>
            <person name="Schoof H."/>
            <person name="Van de Peer Y."/>
            <person name="Proost S."/>
            <person name="Cook D.R."/>
            <person name="Meyers B.C."/>
            <person name="Spannagl M."/>
            <person name="Cheung F."/>
            <person name="De Mita S."/>
            <person name="Krishnakumar V."/>
            <person name="Gundlach H."/>
            <person name="Zhou S."/>
            <person name="Mudge J."/>
            <person name="Bharti A.K."/>
            <person name="Murray J.D."/>
            <person name="Naoumkina M.A."/>
            <person name="Rosen B."/>
            <person name="Silverstein K.A."/>
            <person name="Tang H."/>
            <person name="Rombauts S."/>
            <person name="Zhao P.X."/>
            <person name="Zhou P."/>
            <person name="Barbe V."/>
            <person name="Bardou P."/>
            <person name="Bechner M."/>
            <person name="Bellec A."/>
            <person name="Berger A."/>
            <person name="Berges H."/>
            <person name="Bidwell S."/>
            <person name="Bisseling T."/>
            <person name="Choisne N."/>
            <person name="Couloux A."/>
            <person name="Denny R."/>
            <person name="Deshpande S."/>
            <person name="Dai X."/>
            <person name="Doyle J.J."/>
            <person name="Dudez A.M."/>
            <person name="Farmer A.D."/>
            <person name="Fouteau S."/>
            <person name="Franken C."/>
            <person name="Gibelin C."/>
            <person name="Gish J."/>
            <person name="Goldstein S."/>
            <person name="Gonzalez A.J."/>
            <person name="Green P.J."/>
            <person name="Hallab A."/>
            <person name="Hartog M."/>
            <person name="Hua A."/>
            <person name="Humphray S.J."/>
            <person name="Jeong D.H."/>
            <person name="Jing Y."/>
            <person name="Jocker A."/>
            <person name="Kenton S.M."/>
            <person name="Kim D.J."/>
            <person name="Klee K."/>
            <person name="Lai H."/>
            <person name="Lang C."/>
            <person name="Lin S."/>
            <person name="Macmil S.L."/>
            <person name="Magdelenat G."/>
            <person name="Matthews L."/>
            <person name="McCorrison J."/>
            <person name="Monaghan E.L."/>
            <person name="Mun J.H."/>
            <person name="Najar F.Z."/>
            <person name="Nicholson C."/>
            <person name="Noirot C."/>
            <person name="O'Bleness M."/>
            <person name="Paule C.R."/>
            <person name="Poulain J."/>
            <person name="Prion F."/>
            <person name="Qin B."/>
            <person name="Qu C."/>
            <person name="Retzel E.F."/>
            <person name="Riddle C."/>
            <person name="Sallet E."/>
            <person name="Samain S."/>
            <person name="Samson N."/>
            <person name="Sanders I."/>
            <person name="Saurat O."/>
            <person name="Scarpelli C."/>
            <person name="Schiex T."/>
            <person name="Segurens B."/>
            <person name="Severin A.J."/>
            <person name="Sherrier D.J."/>
            <person name="Shi R."/>
            <person name="Sims S."/>
            <person name="Singer S.R."/>
            <person name="Sinharoy S."/>
            <person name="Sterck L."/>
            <person name="Viollet A."/>
            <person name="Wang B.B."/>
            <person name="Wang K."/>
            <person name="Wang M."/>
            <person name="Wang X."/>
            <person name="Warfsmann J."/>
            <person name="Weissenbach J."/>
            <person name="White D.D."/>
            <person name="White J.D."/>
            <person name="Wiley G.B."/>
            <person name="Wincker P."/>
            <person name="Xing Y."/>
            <person name="Yang L."/>
            <person name="Yao Z."/>
            <person name="Ying F."/>
            <person name="Zhai J."/>
            <person name="Zhou L."/>
            <person name="Zuber A."/>
            <person name="Denarie J."/>
            <person name="Dixon R.A."/>
            <person name="May G.D."/>
            <person name="Schwartz D.C."/>
            <person name="Rogers J."/>
            <person name="Quetier F."/>
            <person name="Town C.D."/>
            <person name="Roe B.A."/>
        </authorList>
    </citation>
    <scope>NUCLEOTIDE SEQUENCE [LARGE SCALE GENOMIC DNA]</scope>
    <source>
        <strain evidence="1">A17</strain>
        <strain evidence="2 3">cv. Jemalong A17</strain>
    </source>
</reference>
<dbReference type="EnsemblPlants" id="KEH36258">
    <property type="protein sequence ID" value="KEH36258"/>
    <property type="gene ID" value="MTR_3g114130"/>
</dbReference>
<organism evidence="1 3">
    <name type="scientific">Medicago truncatula</name>
    <name type="common">Barrel medic</name>
    <name type="synonym">Medicago tribuloides</name>
    <dbReference type="NCBI Taxonomy" id="3880"/>
    <lineage>
        <taxon>Eukaryota</taxon>
        <taxon>Viridiplantae</taxon>
        <taxon>Streptophyta</taxon>
        <taxon>Embryophyta</taxon>
        <taxon>Tracheophyta</taxon>
        <taxon>Spermatophyta</taxon>
        <taxon>Magnoliopsida</taxon>
        <taxon>eudicotyledons</taxon>
        <taxon>Gunneridae</taxon>
        <taxon>Pentapetalae</taxon>
        <taxon>rosids</taxon>
        <taxon>fabids</taxon>
        <taxon>Fabales</taxon>
        <taxon>Fabaceae</taxon>
        <taxon>Papilionoideae</taxon>
        <taxon>50 kb inversion clade</taxon>
        <taxon>NPAAA clade</taxon>
        <taxon>Hologalegina</taxon>
        <taxon>IRL clade</taxon>
        <taxon>Trifolieae</taxon>
        <taxon>Medicago</taxon>
    </lineage>
</organism>
<evidence type="ECO:0000313" key="1">
    <source>
        <dbReference type="EMBL" id="KEH36258.1"/>
    </source>
</evidence>